<dbReference type="AlphaFoldDB" id="A0A0J9CUR9"/>
<dbReference type="InterPro" id="IPR036513">
    <property type="entry name" value="STAS_dom_sf"/>
</dbReference>
<organism evidence="1 2">
    <name type="scientific">Sphingobium yanoikuyae</name>
    <name type="common">Sphingomonas yanoikuyae</name>
    <dbReference type="NCBI Taxonomy" id="13690"/>
    <lineage>
        <taxon>Bacteria</taxon>
        <taxon>Pseudomonadati</taxon>
        <taxon>Pseudomonadota</taxon>
        <taxon>Alphaproteobacteria</taxon>
        <taxon>Sphingomonadales</taxon>
        <taxon>Sphingomonadaceae</taxon>
        <taxon>Sphingobium</taxon>
    </lineage>
</organism>
<reference evidence="1 2" key="1">
    <citation type="submission" date="2017-04" db="EMBL/GenBank/DDBJ databases">
        <title>Characterization, genome and methylation analysis of a phthalic acid esters degrading strain Sphingobium yanoikuyae SHJ.</title>
        <authorList>
            <person name="Feng L."/>
        </authorList>
    </citation>
    <scope>NUCLEOTIDE SEQUENCE [LARGE SCALE GENOMIC DNA]</scope>
    <source>
        <strain evidence="1 2">SHJ</strain>
    </source>
</reference>
<evidence type="ECO:0000313" key="1">
    <source>
        <dbReference type="EMBL" id="ATP20248.1"/>
    </source>
</evidence>
<dbReference type="SUPFAM" id="SSF52091">
    <property type="entry name" value="SpoIIaa-like"/>
    <property type="match status" value="1"/>
</dbReference>
<dbReference type="Pfam" id="PF11964">
    <property type="entry name" value="SpoIIAA-like"/>
    <property type="match status" value="1"/>
</dbReference>
<name>A0A0J9CUR9_SPHYA</name>
<accession>A0A0J9CUR9</accession>
<evidence type="ECO:0008006" key="3">
    <source>
        <dbReference type="Google" id="ProtNLM"/>
    </source>
</evidence>
<protein>
    <recommendedName>
        <fullName evidence="3">STAS/SEC14 domain-containing protein</fullName>
    </recommendedName>
</protein>
<evidence type="ECO:0000313" key="2">
    <source>
        <dbReference type="Proteomes" id="UP000037029"/>
    </source>
</evidence>
<dbReference type="EMBL" id="CP020925">
    <property type="protein sequence ID" value="ATP20248.1"/>
    <property type="molecule type" value="Genomic_DNA"/>
</dbReference>
<sequence>MGVDAVFAIHADIQHNLMRVEMSGFFDEADVHRFSARYREMLLKLRAPGHLTLVDIRNMKIQPQAVVEAFSSLLASADVRSRRLAFVCNSTLARLQAQRLTDREGVKFFDNEADAETWILK</sequence>
<dbReference type="InterPro" id="IPR021866">
    <property type="entry name" value="SpoIIAA-like"/>
</dbReference>
<proteinExistence type="predicted"/>
<dbReference type="InterPro" id="IPR038396">
    <property type="entry name" value="SpoIIAA-like_sf"/>
</dbReference>
<dbReference type="Proteomes" id="UP000037029">
    <property type="component" value="Chromosome"/>
</dbReference>
<gene>
    <name evidence="1" type="ORF">BV87_18870</name>
</gene>
<dbReference type="Gene3D" id="3.40.50.10600">
    <property type="entry name" value="SpoIIaa-like domains"/>
    <property type="match status" value="1"/>
</dbReference>